<protein>
    <submittedName>
        <fullName evidence="1">Uncharacterized protein</fullName>
    </submittedName>
</protein>
<gene>
    <name evidence="1" type="ORF">BOLC3T18419H</name>
</gene>
<accession>A0A3P6BBG9</accession>
<organism evidence="1">
    <name type="scientific">Brassica oleracea</name>
    <name type="common">Wild cabbage</name>
    <dbReference type="NCBI Taxonomy" id="3712"/>
    <lineage>
        <taxon>Eukaryota</taxon>
        <taxon>Viridiplantae</taxon>
        <taxon>Streptophyta</taxon>
        <taxon>Embryophyta</taxon>
        <taxon>Tracheophyta</taxon>
        <taxon>Spermatophyta</taxon>
        <taxon>Magnoliopsida</taxon>
        <taxon>eudicotyledons</taxon>
        <taxon>Gunneridae</taxon>
        <taxon>Pentapetalae</taxon>
        <taxon>rosids</taxon>
        <taxon>malvids</taxon>
        <taxon>Brassicales</taxon>
        <taxon>Brassicaceae</taxon>
        <taxon>Brassiceae</taxon>
        <taxon>Brassica</taxon>
    </lineage>
</organism>
<sequence length="68" mass="8223">MPFLQVTIYFIFRERNERKHNTRNKSVDQLAKMIDKTVKTRITSTKYTLNPRLQGLMIRWFEVHVIAV</sequence>
<dbReference type="AlphaFoldDB" id="A0A3P6BBG9"/>
<dbReference type="EMBL" id="LR031872">
    <property type="protein sequence ID" value="VDC95170.1"/>
    <property type="molecule type" value="Genomic_DNA"/>
</dbReference>
<evidence type="ECO:0000313" key="1">
    <source>
        <dbReference type="EMBL" id="VDC95170.1"/>
    </source>
</evidence>
<name>A0A3P6BBG9_BRAOL</name>
<proteinExistence type="predicted"/>
<reference evidence="1" key="1">
    <citation type="submission" date="2018-11" db="EMBL/GenBank/DDBJ databases">
        <authorList>
            <consortium name="Genoscope - CEA"/>
            <person name="William W."/>
        </authorList>
    </citation>
    <scope>NUCLEOTIDE SEQUENCE</scope>
</reference>